<keyword evidence="2" id="KW-1185">Reference proteome</keyword>
<dbReference type="WBParaSite" id="L893_g26848.t1">
    <property type="protein sequence ID" value="L893_g26848.t1"/>
    <property type="gene ID" value="L893_g26848"/>
</dbReference>
<sequence length="134" mass="14052">MLQLTSSSTTTDLPRFLASIPKSEEVINVSAGGGFSSTNDGTESSSPSSSNGHSKDDDDMSSNGHEHNDPPQKRSKRESDCEVEGGTSPVPSIESQQSTNAAIDLPMAFSTGTELQAALSLVRNPAMWAALQNP</sequence>
<evidence type="ECO:0000256" key="1">
    <source>
        <dbReference type="SAM" id="MobiDB-lite"/>
    </source>
</evidence>
<dbReference type="AlphaFoldDB" id="A0A1I7ZJM3"/>
<proteinExistence type="predicted"/>
<protein>
    <submittedName>
        <fullName evidence="3">NAM-associated domain-containing protein</fullName>
    </submittedName>
</protein>
<dbReference type="Proteomes" id="UP000095287">
    <property type="component" value="Unplaced"/>
</dbReference>
<feature type="compositionally biased region" description="Polar residues" evidence="1">
    <location>
        <begin position="89"/>
        <end position="99"/>
    </location>
</feature>
<feature type="compositionally biased region" description="Low complexity" evidence="1">
    <location>
        <begin position="36"/>
        <end position="52"/>
    </location>
</feature>
<feature type="region of interest" description="Disordered" evidence="1">
    <location>
        <begin position="1"/>
        <end position="99"/>
    </location>
</feature>
<accession>A0A1I7ZJM3</accession>
<evidence type="ECO:0000313" key="3">
    <source>
        <dbReference type="WBParaSite" id="L893_g26848.t1"/>
    </source>
</evidence>
<feature type="compositionally biased region" description="Basic and acidic residues" evidence="1">
    <location>
        <begin position="64"/>
        <end position="80"/>
    </location>
</feature>
<feature type="compositionally biased region" description="Low complexity" evidence="1">
    <location>
        <begin position="1"/>
        <end position="11"/>
    </location>
</feature>
<organism evidence="2 3">
    <name type="scientific">Steinernema glaseri</name>
    <dbReference type="NCBI Taxonomy" id="37863"/>
    <lineage>
        <taxon>Eukaryota</taxon>
        <taxon>Metazoa</taxon>
        <taxon>Ecdysozoa</taxon>
        <taxon>Nematoda</taxon>
        <taxon>Chromadorea</taxon>
        <taxon>Rhabditida</taxon>
        <taxon>Tylenchina</taxon>
        <taxon>Panagrolaimomorpha</taxon>
        <taxon>Strongyloidoidea</taxon>
        <taxon>Steinernematidae</taxon>
        <taxon>Steinernema</taxon>
    </lineage>
</organism>
<reference evidence="3" key="1">
    <citation type="submission" date="2016-11" db="UniProtKB">
        <authorList>
            <consortium name="WormBaseParasite"/>
        </authorList>
    </citation>
    <scope>IDENTIFICATION</scope>
</reference>
<name>A0A1I7ZJM3_9BILA</name>
<evidence type="ECO:0000313" key="2">
    <source>
        <dbReference type="Proteomes" id="UP000095287"/>
    </source>
</evidence>